<dbReference type="PANTHER" id="PTHR30270:SF0">
    <property type="entry name" value="THIAMINE-MONOPHOSPHATE KINASE"/>
    <property type="match status" value="1"/>
</dbReference>
<dbReference type="Pfam" id="PF00586">
    <property type="entry name" value="AIRS"/>
    <property type="match status" value="1"/>
</dbReference>
<dbReference type="HAMAP" id="MF_02128">
    <property type="entry name" value="TMP_kinase"/>
    <property type="match status" value="1"/>
</dbReference>
<dbReference type="Pfam" id="PF02769">
    <property type="entry name" value="AIRS_C"/>
    <property type="match status" value="1"/>
</dbReference>
<proteinExistence type="inferred from homology"/>
<dbReference type="InterPro" id="IPR036921">
    <property type="entry name" value="PurM-like_N_sf"/>
</dbReference>
<dbReference type="AlphaFoldDB" id="A0A1J5QVJ4"/>
<dbReference type="SUPFAM" id="SSF56042">
    <property type="entry name" value="PurM C-terminal domain-like"/>
    <property type="match status" value="1"/>
</dbReference>
<keyword evidence="3" id="KW-0808">Transferase</keyword>
<evidence type="ECO:0000259" key="2">
    <source>
        <dbReference type="Pfam" id="PF02769"/>
    </source>
</evidence>
<dbReference type="CDD" id="cd02194">
    <property type="entry name" value="ThiL"/>
    <property type="match status" value="1"/>
</dbReference>
<evidence type="ECO:0000259" key="1">
    <source>
        <dbReference type="Pfam" id="PF00586"/>
    </source>
</evidence>
<dbReference type="InterPro" id="IPR006283">
    <property type="entry name" value="ThiL-like"/>
</dbReference>
<feature type="domain" description="PurM-like N-terminal" evidence="1">
    <location>
        <begin position="36"/>
        <end position="147"/>
    </location>
</feature>
<dbReference type="EC" id="2.7.4.16" evidence="3"/>
<dbReference type="Gene3D" id="3.30.1330.10">
    <property type="entry name" value="PurM-like, N-terminal domain"/>
    <property type="match status" value="1"/>
</dbReference>
<dbReference type="InterPro" id="IPR016188">
    <property type="entry name" value="PurM-like_N"/>
</dbReference>
<dbReference type="PIRSF" id="PIRSF005303">
    <property type="entry name" value="Thiam_monoph_kin"/>
    <property type="match status" value="1"/>
</dbReference>
<keyword evidence="3" id="KW-0418">Kinase</keyword>
<organism evidence="3">
    <name type="scientific">mine drainage metagenome</name>
    <dbReference type="NCBI Taxonomy" id="410659"/>
    <lineage>
        <taxon>unclassified sequences</taxon>
        <taxon>metagenomes</taxon>
        <taxon>ecological metagenomes</taxon>
    </lineage>
</organism>
<sequence length="329" mass="33994">MTIPGEGQINSVGEFGLIAEITALLPQGENVLIGPGDDAAVVTAPDGYVVATTDMAVEGIHFRRDWSSAAQIGQKISAANLADVVSMGARPTAMLVAFAAPRSLPVQWAMDVTIGIRDEAAKMGASIVGGDLASNEKIVISITALGSLDGRQPVLRSGAKVGDRVVLVGTTGLSAAGLALLNPSEVIDSIDADNFEELRAAHRTPKVEYELALAFAKCGAHSMCDVSDGLLADLGHVAQSSGVRCRIDPRKLDVSKLTDAALKLGVDPLMWALTGGEDHAFVGTIAADVELPDGLRVIGDVVAGSGVEVSGLDVSKWQAGHDHFQSTGR</sequence>
<dbReference type="InterPro" id="IPR036676">
    <property type="entry name" value="PurM-like_C_sf"/>
</dbReference>
<reference evidence="3" key="1">
    <citation type="submission" date="2016-10" db="EMBL/GenBank/DDBJ databases">
        <title>Sequence of Gallionella enrichment culture.</title>
        <authorList>
            <person name="Poehlein A."/>
            <person name="Muehling M."/>
            <person name="Daniel R."/>
        </authorList>
    </citation>
    <scope>NUCLEOTIDE SEQUENCE</scope>
</reference>
<accession>A0A1J5QVJ4</accession>
<dbReference type="SUPFAM" id="SSF55326">
    <property type="entry name" value="PurM N-terminal domain-like"/>
    <property type="match status" value="1"/>
</dbReference>
<gene>
    <name evidence="3" type="primary">thiL_9</name>
    <name evidence="3" type="ORF">GALL_367310</name>
</gene>
<dbReference type="EMBL" id="MLJW01000917">
    <property type="protein sequence ID" value="OIQ81499.1"/>
    <property type="molecule type" value="Genomic_DNA"/>
</dbReference>
<feature type="domain" description="PurM-like C-terminal" evidence="2">
    <location>
        <begin position="160"/>
        <end position="305"/>
    </location>
</feature>
<dbReference type="Gene3D" id="3.90.650.10">
    <property type="entry name" value="PurM-like C-terminal domain"/>
    <property type="match status" value="1"/>
</dbReference>
<dbReference type="NCBIfam" id="NF004351">
    <property type="entry name" value="PRK05731.1-4"/>
    <property type="match status" value="1"/>
</dbReference>
<dbReference type="GO" id="GO:0009030">
    <property type="term" value="F:thiamine-phosphate kinase activity"/>
    <property type="evidence" value="ECO:0007669"/>
    <property type="project" value="UniProtKB-EC"/>
</dbReference>
<comment type="caution">
    <text evidence="3">The sequence shown here is derived from an EMBL/GenBank/DDBJ whole genome shotgun (WGS) entry which is preliminary data.</text>
</comment>
<evidence type="ECO:0000313" key="3">
    <source>
        <dbReference type="EMBL" id="OIQ81499.1"/>
    </source>
</evidence>
<dbReference type="NCBIfam" id="TIGR01379">
    <property type="entry name" value="thiL"/>
    <property type="match status" value="1"/>
</dbReference>
<dbReference type="PANTHER" id="PTHR30270">
    <property type="entry name" value="THIAMINE-MONOPHOSPHATE KINASE"/>
    <property type="match status" value="1"/>
</dbReference>
<protein>
    <submittedName>
        <fullName evidence="3">Thiamine-monophosphate kinase</fullName>
        <ecNumber evidence="3">2.7.4.16</ecNumber>
    </submittedName>
</protein>
<name>A0A1J5QVJ4_9ZZZZ</name>
<dbReference type="InterPro" id="IPR010918">
    <property type="entry name" value="PurM-like_C_dom"/>
</dbReference>
<dbReference type="GO" id="GO:0009228">
    <property type="term" value="P:thiamine biosynthetic process"/>
    <property type="evidence" value="ECO:0007669"/>
    <property type="project" value="InterPro"/>
</dbReference>